<dbReference type="AlphaFoldDB" id="A0A498R6T6"/>
<evidence type="ECO:0000313" key="4">
    <source>
        <dbReference type="EMBL" id="VBB05982.1"/>
    </source>
</evidence>
<dbReference type="InterPro" id="IPR052913">
    <property type="entry name" value="Glycopeptide_resist_protein"/>
</dbReference>
<dbReference type="EMBL" id="UPPP01000061">
    <property type="protein sequence ID" value="VBB05982.1"/>
    <property type="molecule type" value="Genomic_DNA"/>
</dbReference>
<feature type="domain" description="G5" evidence="3">
    <location>
        <begin position="374"/>
        <end position="453"/>
    </location>
</feature>
<dbReference type="PANTHER" id="PTHR35788">
    <property type="entry name" value="EXPORTED PROTEIN-RELATED"/>
    <property type="match status" value="1"/>
</dbReference>
<dbReference type="Proteomes" id="UP000277811">
    <property type="component" value="Unassembled WGS sequence"/>
</dbReference>
<sequence>MQIQISKRVSNLIVFLGFIILFSSVSLFATMSAFMMTDEIYQGVTVGGIPVGGLSVDAAEQKIRDHFQQYWDRPVILFTYNKQQWPITPQNFDLTIDAHNLALGAYDVGRNGNIIHRLLQRYLTLNQGYQISLPLSYNKDKLVHILTGIANSIDRPAQDARIKQSQNGTVINVISEVTGRKVDISKTVAAALGKLHSDLYASVPLIVQETTPQITAKDLANIDGVIASYTTQFDPSDNNRDQNIRLAAKRIHSVLLRPRQKFSFNTQVGLRSPQNGYKEAPVFIDGNLVPDWGGGVCQISSTLYNAVLLADLKILERTSHFHPPGYVPVGQDATVADHLIDFVFANNLPNNIYITNEVTDNQVTFYVLGHPKPNSPEIHVAATTKKVLEPNTVIKQDPNLELGKQIIESEGQKGFLVTTYRIKSLNGKEISREFLATDEFKPVDRIIRIGTKAIQKK</sequence>
<dbReference type="Pfam" id="PF04294">
    <property type="entry name" value="VanW"/>
    <property type="match status" value="1"/>
</dbReference>
<dbReference type="InterPro" id="IPR007391">
    <property type="entry name" value="Vancomycin_resist_VanW"/>
</dbReference>
<keyword evidence="5" id="KW-1185">Reference proteome</keyword>
<dbReference type="Pfam" id="PF07501">
    <property type="entry name" value="G5"/>
    <property type="match status" value="1"/>
</dbReference>
<protein>
    <submittedName>
        <fullName evidence="4">Vancomycin resistance vanw</fullName>
    </submittedName>
</protein>
<dbReference type="Gene3D" id="2.20.230.10">
    <property type="entry name" value="Resuscitation-promoting factor rpfb"/>
    <property type="match status" value="1"/>
</dbReference>
<dbReference type="PANTHER" id="PTHR35788:SF1">
    <property type="entry name" value="EXPORTED PROTEIN"/>
    <property type="match status" value="1"/>
</dbReference>
<dbReference type="InterPro" id="IPR011098">
    <property type="entry name" value="G5_dom"/>
</dbReference>
<evidence type="ECO:0000313" key="5">
    <source>
        <dbReference type="Proteomes" id="UP000277811"/>
    </source>
</evidence>
<name>A0A498R6T6_9FIRM</name>
<keyword evidence="2" id="KW-0812">Transmembrane</keyword>
<keyword evidence="1" id="KW-0732">Signal</keyword>
<dbReference type="PROSITE" id="PS51109">
    <property type="entry name" value="G5"/>
    <property type="match status" value="1"/>
</dbReference>
<evidence type="ECO:0000259" key="3">
    <source>
        <dbReference type="PROSITE" id="PS51109"/>
    </source>
</evidence>
<proteinExistence type="predicted"/>
<keyword evidence="2" id="KW-1133">Transmembrane helix</keyword>
<accession>A0A498R6T6</accession>
<evidence type="ECO:0000256" key="2">
    <source>
        <dbReference type="SAM" id="Phobius"/>
    </source>
</evidence>
<feature type="transmembrane region" description="Helical" evidence="2">
    <location>
        <begin position="12"/>
        <end position="36"/>
    </location>
</feature>
<dbReference type="Pfam" id="PF12229">
    <property type="entry name" value="PG_binding_4"/>
    <property type="match status" value="1"/>
</dbReference>
<organism evidence="4 5">
    <name type="scientific">Lucifera butyrica</name>
    <dbReference type="NCBI Taxonomy" id="1351585"/>
    <lineage>
        <taxon>Bacteria</taxon>
        <taxon>Bacillati</taxon>
        <taxon>Bacillota</taxon>
        <taxon>Negativicutes</taxon>
        <taxon>Veillonellales</taxon>
        <taxon>Veillonellaceae</taxon>
        <taxon>Lucifera</taxon>
    </lineage>
</organism>
<dbReference type="SMART" id="SM01208">
    <property type="entry name" value="G5"/>
    <property type="match status" value="1"/>
</dbReference>
<gene>
    <name evidence="4" type="ORF">LUCI_1193</name>
</gene>
<reference evidence="4 5" key="1">
    <citation type="submission" date="2018-06" db="EMBL/GenBank/DDBJ databases">
        <authorList>
            <person name="Strepis N."/>
        </authorList>
    </citation>
    <scope>NUCLEOTIDE SEQUENCE [LARGE SCALE GENOMIC DNA]</scope>
    <source>
        <strain evidence="4">LUCI</strain>
    </source>
</reference>
<dbReference type="InterPro" id="IPR022029">
    <property type="entry name" value="YoaR-like_PG-bd"/>
</dbReference>
<keyword evidence="2" id="KW-0472">Membrane</keyword>
<evidence type="ECO:0000256" key="1">
    <source>
        <dbReference type="ARBA" id="ARBA00022729"/>
    </source>
</evidence>